<evidence type="ECO:0000256" key="4">
    <source>
        <dbReference type="ARBA" id="ARBA00022547"/>
    </source>
</evidence>
<evidence type="ECO:0000256" key="8">
    <source>
        <dbReference type="ARBA" id="ARBA00023065"/>
    </source>
</evidence>
<evidence type="ECO:0000256" key="12">
    <source>
        <dbReference type="RuleBase" id="RU003661"/>
    </source>
</evidence>
<comment type="subcellular location">
    <subcellularLocation>
        <location evidence="1 12">Mitochondrion membrane</location>
        <topology evidence="1 12">Single-pass membrane protein</topology>
    </subcellularLocation>
</comment>
<dbReference type="RefSeq" id="YP_008999646.1">
    <property type="nucleotide sequence ID" value="NC_023342.1"/>
</dbReference>
<keyword evidence="9 12" id="KW-0496">Mitochondrion</keyword>
<keyword evidence="10 13" id="KW-0472">Membrane</keyword>
<protein>
    <recommendedName>
        <fullName evidence="12">ATP synthase complex subunit 8</fullName>
    </recommendedName>
</protein>
<dbReference type="GO" id="GO:0031966">
    <property type="term" value="C:mitochondrial membrane"/>
    <property type="evidence" value="ECO:0007669"/>
    <property type="project" value="UniProtKB-SubCell"/>
</dbReference>
<dbReference type="InterPro" id="IPR050635">
    <property type="entry name" value="ATPase_protein_8"/>
</dbReference>
<keyword evidence="3 12" id="KW-0813">Transport</keyword>
<evidence type="ECO:0000256" key="1">
    <source>
        <dbReference type="ARBA" id="ARBA00004304"/>
    </source>
</evidence>
<keyword evidence="5 12" id="KW-0812">Transmembrane</keyword>
<dbReference type="PANTHER" id="PTHR39937">
    <property type="entry name" value="ATP SYNTHASE PROTEIN 8"/>
    <property type="match status" value="1"/>
</dbReference>
<dbReference type="GO" id="GO:0015986">
    <property type="term" value="P:proton motive force-driven ATP synthesis"/>
    <property type="evidence" value="ECO:0007669"/>
    <property type="project" value="InterPro"/>
</dbReference>
<dbReference type="PANTHER" id="PTHR39937:SF1">
    <property type="entry name" value="ATP SYNTHASE PROTEIN 8"/>
    <property type="match status" value="1"/>
</dbReference>
<evidence type="ECO:0000256" key="5">
    <source>
        <dbReference type="ARBA" id="ARBA00022692"/>
    </source>
</evidence>
<sequence>MPQLTPGPWLMILLTSWLIYFILLMPKINYFNVPNAPTHKKTYKTKPHHWNWPWT</sequence>
<gene>
    <name evidence="14" type="primary">ATP8</name>
</gene>
<keyword evidence="11" id="KW-0066">ATP synthesis</keyword>
<evidence type="ECO:0000256" key="11">
    <source>
        <dbReference type="ARBA" id="ARBA00023310"/>
    </source>
</evidence>
<dbReference type="Pfam" id="PF00895">
    <property type="entry name" value="ATP-synt_8"/>
    <property type="match status" value="1"/>
</dbReference>
<evidence type="ECO:0000313" key="14">
    <source>
        <dbReference type="EMBL" id="ACU00369.1"/>
    </source>
</evidence>
<dbReference type="AlphaFoldDB" id="C9DHG4"/>
<geneLocation type="mitochondrion" evidence="14"/>
<evidence type="ECO:0000256" key="2">
    <source>
        <dbReference type="ARBA" id="ARBA00008892"/>
    </source>
</evidence>
<evidence type="ECO:0000256" key="3">
    <source>
        <dbReference type="ARBA" id="ARBA00022448"/>
    </source>
</evidence>
<name>C9DHG4_PROAG</name>
<evidence type="ECO:0000256" key="6">
    <source>
        <dbReference type="ARBA" id="ARBA00022781"/>
    </source>
</evidence>
<keyword evidence="7 13" id="KW-1133">Transmembrane helix</keyword>
<comment type="similarity">
    <text evidence="2 12">Belongs to the ATPase protein 8 family.</text>
</comment>
<keyword evidence="4 12" id="KW-0138">CF(0)</keyword>
<keyword evidence="8 12" id="KW-0406">Ion transport</keyword>
<proteinExistence type="inferred from homology"/>
<keyword evidence="6 12" id="KW-0375">Hydrogen ion transport</keyword>
<dbReference type="CTD" id="4509"/>
<dbReference type="GeneID" id="18251080"/>
<accession>C9DHG4</accession>
<dbReference type="GO" id="GO:0015078">
    <property type="term" value="F:proton transmembrane transporter activity"/>
    <property type="evidence" value="ECO:0007669"/>
    <property type="project" value="InterPro"/>
</dbReference>
<feature type="transmembrane region" description="Helical" evidence="13">
    <location>
        <begin position="6"/>
        <end position="25"/>
    </location>
</feature>
<dbReference type="GO" id="GO:0045259">
    <property type="term" value="C:proton-transporting ATP synthase complex"/>
    <property type="evidence" value="ECO:0007669"/>
    <property type="project" value="UniProtKB-KW"/>
</dbReference>
<dbReference type="InterPro" id="IPR001421">
    <property type="entry name" value="ATP8_metazoa"/>
</dbReference>
<reference evidence="14" key="1">
    <citation type="journal article" date="2009" name="Mol. Phylogenet. Evol.">
        <title>Higher-level salamander relationships and divergence dates inferred from complete mitochondrial genomes.</title>
        <authorList>
            <person name="Zhang P."/>
            <person name="Wake D.B."/>
        </authorList>
    </citation>
    <scope>NUCLEOTIDE SEQUENCE</scope>
</reference>
<evidence type="ECO:0000256" key="10">
    <source>
        <dbReference type="ARBA" id="ARBA00023136"/>
    </source>
</evidence>
<evidence type="ECO:0000256" key="13">
    <source>
        <dbReference type="SAM" id="Phobius"/>
    </source>
</evidence>
<dbReference type="EMBL" id="GQ368659">
    <property type="protein sequence ID" value="ACU00369.1"/>
    <property type="molecule type" value="Genomic_DNA"/>
</dbReference>
<evidence type="ECO:0000256" key="7">
    <source>
        <dbReference type="ARBA" id="ARBA00022989"/>
    </source>
</evidence>
<organism evidence="14">
    <name type="scientific">Proteus anguinus</name>
    <name type="common">Olm</name>
    <dbReference type="NCBI Taxonomy" id="221568"/>
    <lineage>
        <taxon>Eukaryota</taxon>
        <taxon>Metazoa</taxon>
        <taxon>Chordata</taxon>
        <taxon>Craniata</taxon>
        <taxon>Vertebrata</taxon>
        <taxon>Euteleostomi</taxon>
        <taxon>Amphibia</taxon>
        <taxon>Batrachia</taxon>
        <taxon>Caudata</taxon>
        <taxon>Salamandroidea</taxon>
        <taxon>Proteidae</taxon>
        <taxon>Proteus</taxon>
    </lineage>
</organism>
<evidence type="ECO:0000256" key="9">
    <source>
        <dbReference type="ARBA" id="ARBA00023128"/>
    </source>
</evidence>